<name>A0A084VZ54_ANOSI</name>
<dbReference type="EMBL" id="ATLV01018610">
    <property type="status" value="NOT_ANNOTATED_CDS"/>
    <property type="molecule type" value="Genomic_DNA"/>
</dbReference>
<reference evidence="2 4" key="1">
    <citation type="journal article" date="2014" name="BMC Genomics">
        <title>Genome sequence of Anopheles sinensis provides insight into genetics basis of mosquito competence for malaria parasites.</title>
        <authorList>
            <person name="Zhou D."/>
            <person name="Zhang D."/>
            <person name="Ding G."/>
            <person name="Shi L."/>
            <person name="Hou Q."/>
            <person name="Ye Y."/>
            <person name="Xu Y."/>
            <person name="Zhou H."/>
            <person name="Xiong C."/>
            <person name="Li S."/>
            <person name="Yu J."/>
            <person name="Hong S."/>
            <person name="Yu X."/>
            <person name="Zou P."/>
            <person name="Chen C."/>
            <person name="Chang X."/>
            <person name="Wang W."/>
            <person name="Lv Y."/>
            <person name="Sun Y."/>
            <person name="Ma L."/>
            <person name="Shen B."/>
            <person name="Zhu C."/>
        </authorList>
    </citation>
    <scope>NUCLEOTIDE SEQUENCE [LARGE SCALE GENOMIC DNA]</scope>
</reference>
<dbReference type="OMA" id="HVCESGE"/>
<dbReference type="Pfam" id="PF14906">
    <property type="entry name" value="DUF4495"/>
    <property type="match status" value="1"/>
</dbReference>
<dbReference type="VEuPathDB" id="VectorBase:ASIC011028"/>
<dbReference type="AlphaFoldDB" id="A0A084VZ54"/>
<feature type="region of interest" description="Disordered" evidence="1">
    <location>
        <begin position="644"/>
        <end position="684"/>
    </location>
</feature>
<dbReference type="OrthoDB" id="10007406at2759"/>
<proteinExistence type="predicted"/>
<feature type="compositionally biased region" description="Low complexity" evidence="1">
    <location>
        <begin position="659"/>
        <end position="674"/>
    </location>
</feature>
<gene>
    <name evidence="2" type="ORF">ZHAS_00011028</name>
</gene>
<evidence type="ECO:0000313" key="2">
    <source>
        <dbReference type="EMBL" id="KFB43248.1"/>
    </source>
</evidence>
<dbReference type="STRING" id="74873.A0A084VZ54"/>
<dbReference type="Proteomes" id="UP000030765">
    <property type="component" value="Unassembled WGS sequence"/>
</dbReference>
<evidence type="ECO:0000313" key="3">
    <source>
        <dbReference type="EnsemblMetazoa" id="ASIC011028-PA"/>
    </source>
</evidence>
<evidence type="ECO:0000256" key="1">
    <source>
        <dbReference type="SAM" id="MobiDB-lite"/>
    </source>
</evidence>
<dbReference type="EnsemblMetazoa" id="ASIC011028-RA">
    <property type="protein sequence ID" value="ASIC011028-PA"/>
    <property type="gene ID" value="ASIC011028"/>
</dbReference>
<protein>
    <submittedName>
        <fullName evidence="2">AGAP007105-PA-like protein</fullName>
    </submittedName>
</protein>
<dbReference type="EMBL" id="KE525239">
    <property type="protein sequence ID" value="KFB43248.1"/>
    <property type="molecule type" value="Genomic_DNA"/>
</dbReference>
<evidence type="ECO:0000313" key="4">
    <source>
        <dbReference type="Proteomes" id="UP000030765"/>
    </source>
</evidence>
<organism evidence="2">
    <name type="scientific">Anopheles sinensis</name>
    <name type="common">Mosquito</name>
    <dbReference type="NCBI Taxonomy" id="74873"/>
    <lineage>
        <taxon>Eukaryota</taxon>
        <taxon>Metazoa</taxon>
        <taxon>Ecdysozoa</taxon>
        <taxon>Arthropoda</taxon>
        <taxon>Hexapoda</taxon>
        <taxon>Insecta</taxon>
        <taxon>Pterygota</taxon>
        <taxon>Neoptera</taxon>
        <taxon>Endopterygota</taxon>
        <taxon>Diptera</taxon>
        <taxon>Nematocera</taxon>
        <taxon>Culicoidea</taxon>
        <taxon>Culicidae</taxon>
        <taxon>Anophelinae</taxon>
        <taxon>Anopheles</taxon>
    </lineage>
</organism>
<keyword evidence="4" id="KW-1185">Reference proteome</keyword>
<sequence length="913" mass="101850">MEVMEEGNLMDRIPILLQRDLQYYEANQKVLQENICPAVVGGKLDFPRSASFASVKIVVWLEDEYYAAYRKNSGLLHLADALQDHQSKEAEEAAGCGGIVKSSDPEKFVILVSKSVDNLLEHIHTLSQEALDHADLTVLTATIGAAALVKNALCVWLQCVTKNVCPPKGDEKGGSLKLSYKQYSEMTEALAERLLDLHCRLLTLYIIQDADCLHWESSHPFFESERGSYTIQMWWLYMQGTKQDLWNSVPPTMAQRVFAGMLNETLTVLTVRYTQTVPSRARSMLLLVDISNVLLCVGELLPAICANGESFVGLNLPNQSKIIRDIHAKCQELFCCLLLRGISLGNLYKITKKGVHGGIAMFNQRQGLIVPWTIFVMPKLFPANQNAHWAARCSELPTSTALSLELKVLLAAPQANWWLLLKVLLMREAHLSSLIFHHLIRNLPSCDNFIPSSKQPSVSRDCLSKKCEGFLCGLECNDIVQWALEQNDPIGQSNYQVLMGLTYIVIMAGKTSDINKTLISALEKSKMNDWASCLDRRQVWNQKRPPWLEAILHLIYPILGPIVHMLVSAVQTTASMYQAMSLSLSCFSEMWDCIPDCFYTVTNCLSEILPAEIRPLGDSVLIQLLYIALYSKLLEVAETEAEAEAKDQQPAGAAGGTGSSSSAGAAGGTAQSSSEVRPTAPPVVSTLNMKPKSVICQTLAEAICFIDEDNKHTEQINSLISQARESQRSMGLLANEIDDAVGFNSFASTSRVDDVEAFLRQTTPSVRSEEEFDVENAEYIAEMLVSDVLVTSVGKLSMKMLYQYIRKNFDWILQQLGVSDIEHNPLQPSPGQSIREEQQTLIDLMFHIGHRSFDQLLSGGLDIDYTKWFQTPMSMSVEKAWLQVCQRWEFQENAKLSVHEAVMVSFITSQLKP</sequence>
<dbReference type="PANTHER" id="PTHR33960:SF1">
    <property type="entry name" value="SIMILAR TO KIAA0825 PROTEIN"/>
    <property type="match status" value="1"/>
</dbReference>
<dbReference type="InterPro" id="IPR027993">
    <property type="entry name" value="DUF4495"/>
</dbReference>
<dbReference type="PANTHER" id="PTHR33960">
    <property type="entry name" value="SIMILAR TO KIAA0825 PROTEIN"/>
    <property type="match status" value="1"/>
</dbReference>
<reference evidence="3" key="2">
    <citation type="submission" date="2020-05" db="UniProtKB">
        <authorList>
            <consortium name="EnsemblMetazoa"/>
        </authorList>
    </citation>
    <scope>IDENTIFICATION</scope>
</reference>
<accession>A0A084VZ54</accession>